<proteinExistence type="predicted"/>
<comment type="caution">
    <text evidence="2">The sequence shown here is derived from an EMBL/GenBank/DDBJ whole genome shotgun (WGS) entry which is preliminary data.</text>
</comment>
<feature type="domain" description="DUF7993" evidence="1">
    <location>
        <begin position="1"/>
        <end position="144"/>
    </location>
</feature>
<name>A0ABD5QSC4_9EURY</name>
<gene>
    <name evidence="2" type="ORF">ACFPJA_06820</name>
</gene>
<evidence type="ECO:0000313" key="3">
    <source>
        <dbReference type="Proteomes" id="UP001596145"/>
    </source>
</evidence>
<evidence type="ECO:0000313" key="2">
    <source>
        <dbReference type="EMBL" id="MFC5134431.1"/>
    </source>
</evidence>
<dbReference type="Proteomes" id="UP001596145">
    <property type="component" value="Unassembled WGS sequence"/>
</dbReference>
<dbReference type="InterPro" id="IPR058306">
    <property type="entry name" value="DUF7993"/>
</dbReference>
<dbReference type="RefSeq" id="WP_122105519.1">
    <property type="nucleotide sequence ID" value="NZ_JBHSKV010000008.1"/>
</dbReference>
<organism evidence="2 3">
    <name type="scientific">Halorubrum glutamatedens</name>
    <dbReference type="NCBI Taxonomy" id="2707018"/>
    <lineage>
        <taxon>Archaea</taxon>
        <taxon>Methanobacteriati</taxon>
        <taxon>Methanobacteriota</taxon>
        <taxon>Stenosarchaea group</taxon>
        <taxon>Halobacteria</taxon>
        <taxon>Halobacteriales</taxon>
        <taxon>Haloferacaceae</taxon>
        <taxon>Halorubrum</taxon>
    </lineage>
</organism>
<sequence>MVEDRLTDGVRIGQLFASEVTGDRGRLRELAVTDADPDVEPTADGALAFRLVDVAVVSAAGDDDEDDDDAIEANDGDVVADAYVQPDRVRVEFRRAPERVADAAGEAGLLVRPKAVRPPRTLVFLEDGADVKRVLPALETVVEDGSET</sequence>
<dbReference type="EMBL" id="JBHSKV010000008">
    <property type="protein sequence ID" value="MFC5134431.1"/>
    <property type="molecule type" value="Genomic_DNA"/>
</dbReference>
<keyword evidence="3" id="KW-1185">Reference proteome</keyword>
<protein>
    <recommendedName>
        <fullName evidence="1">DUF7993 domain-containing protein</fullName>
    </recommendedName>
</protein>
<reference evidence="2 3" key="1">
    <citation type="journal article" date="2019" name="Int. J. Syst. Evol. Microbiol.">
        <title>The Global Catalogue of Microorganisms (GCM) 10K type strain sequencing project: providing services to taxonomists for standard genome sequencing and annotation.</title>
        <authorList>
            <consortium name="The Broad Institute Genomics Platform"/>
            <consortium name="The Broad Institute Genome Sequencing Center for Infectious Disease"/>
            <person name="Wu L."/>
            <person name="Ma J."/>
        </authorList>
    </citation>
    <scope>NUCLEOTIDE SEQUENCE [LARGE SCALE GENOMIC DNA]</scope>
    <source>
        <strain evidence="2 3">CGMCC 1.16026</strain>
    </source>
</reference>
<accession>A0ABD5QSC4</accession>
<evidence type="ECO:0000259" key="1">
    <source>
        <dbReference type="Pfam" id="PF25956"/>
    </source>
</evidence>
<dbReference type="Pfam" id="PF25956">
    <property type="entry name" value="DUF7993"/>
    <property type="match status" value="1"/>
</dbReference>
<dbReference type="AlphaFoldDB" id="A0ABD5QSC4"/>